<dbReference type="Proteomes" id="UP000219327">
    <property type="component" value="Unassembled WGS sequence"/>
</dbReference>
<protein>
    <recommendedName>
        <fullName evidence="4">START domain-containing protein</fullName>
    </recommendedName>
</protein>
<dbReference type="Gene3D" id="3.30.530.20">
    <property type="match status" value="1"/>
</dbReference>
<evidence type="ECO:0000313" key="3">
    <source>
        <dbReference type="Proteomes" id="UP000219327"/>
    </source>
</evidence>
<dbReference type="EMBL" id="NTKD01000028">
    <property type="protein sequence ID" value="PDH39191.1"/>
    <property type="molecule type" value="Genomic_DNA"/>
</dbReference>
<comment type="caution">
    <text evidence="2">The sequence shown here is derived from an EMBL/GenBank/DDBJ whole genome shotgun (WGS) entry which is preliminary data.</text>
</comment>
<sequence length="129" mass="14387">MESSGRKPLVVVIASMILMLPVFAQSQAAAIEEEQDWSLKRDRDGIQVFTRSVEGSRHKVVKAMMTIQASPHAAVALAHDTDACQEWAALCKGSYEAEVVSDTELYVYTYNDIPWPVSHRDALAHVVWE</sequence>
<proteinExistence type="predicted"/>
<feature type="chain" id="PRO_5012247005" description="START domain-containing protein" evidence="1">
    <location>
        <begin position="25"/>
        <end position="129"/>
    </location>
</feature>
<evidence type="ECO:0000313" key="2">
    <source>
        <dbReference type="EMBL" id="PDH39191.1"/>
    </source>
</evidence>
<accession>A0A2A5WS12</accession>
<evidence type="ECO:0000256" key="1">
    <source>
        <dbReference type="SAM" id="SignalP"/>
    </source>
</evidence>
<keyword evidence="1" id="KW-0732">Signal</keyword>
<reference evidence="2 3" key="1">
    <citation type="submission" date="2017-08" db="EMBL/GenBank/DDBJ databases">
        <title>Fine stratification of microbial communities through a metagenomic profile of the photic zone.</title>
        <authorList>
            <person name="Haro-Moreno J.M."/>
            <person name="Lopez-Perez M."/>
            <person name="De La Torre J."/>
            <person name="Picazo A."/>
            <person name="Camacho A."/>
            <person name="Rodriguez-Valera F."/>
        </authorList>
    </citation>
    <scope>NUCLEOTIDE SEQUENCE [LARGE SCALE GENOMIC DNA]</scope>
    <source>
        <strain evidence="2">MED-G24</strain>
    </source>
</reference>
<dbReference type="SUPFAM" id="SSF55961">
    <property type="entry name" value="Bet v1-like"/>
    <property type="match status" value="1"/>
</dbReference>
<organism evidence="2 3">
    <name type="scientific">OM182 bacterium MED-G24</name>
    <dbReference type="NCBI Taxonomy" id="1986255"/>
    <lineage>
        <taxon>Bacteria</taxon>
        <taxon>Pseudomonadati</taxon>
        <taxon>Pseudomonadota</taxon>
        <taxon>Gammaproteobacteria</taxon>
        <taxon>OMG group</taxon>
        <taxon>OM182 clade</taxon>
    </lineage>
</organism>
<name>A0A2A5WS12_9GAMM</name>
<gene>
    <name evidence="2" type="ORF">CNE99_06055</name>
</gene>
<dbReference type="AlphaFoldDB" id="A0A2A5WS12"/>
<feature type="signal peptide" evidence="1">
    <location>
        <begin position="1"/>
        <end position="24"/>
    </location>
</feature>
<evidence type="ECO:0008006" key="4">
    <source>
        <dbReference type="Google" id="ProtNLM"/>
    </source>
</evidence>
<dbReference type="InterPro" id="IPR023393">
    <property type="entry name" value="START-like_dom_sf"/>
</dbReference>